<dbReference type="CDD" id="cd06664">
    <property type="entry name" value="IscU_like"/>
    <property type="match status" value="1"/>
</dbReference>
<dbReference type="GO" id="GO:0005506">
    <property type="term" value="F:iron ion binding"/>
    <property type="evidence" value="ECO:0007669"/>
    <property type="project" value="InterPro"/>
</dbReference>
<gene>
    <name evidence="2" type="ORF">US90_C0018G0017</name>
</gene>
<dbReference type="Gene3D" id="3.90.1010.10">
    <property type="match status" value="1"/>
</dbReference>
<accession>A0A0G0JNP5</accession>
<protein>
    <submittedName>
        <fullName evidence="2">SUF system FeS assembly protein, NifU family</fullName>
    </submittedName>
</protein>
<feature type="domain" description="NIF system FeS cluster assembly NifU N-terminal" evidence="1">
    <location>
        <begin position="6"/>
        <end position="117"/>
    </location>
</feature>
<reference evidence="2 3" key="1">
    <citation type="journal article" date="2015" name="Nature">
        <title>rRNA introns, odd ribosomes, and small enigmatic genomes across a large radiation of phyla.</title>
        <authorList>
            <person name="Brown C.T."/>
            <person name="Hug L.A."/>
            <person name="Thomas B.C."/>
            <person name="Sharon I."/>
            <person name="Castelle C.J."/>
            <person name="Singh A."/>
            <person name="Wilkins M.J."/>
            <person name="Williams K.H."/>
            <person name="Banfield J.F."/>
        </authorList>
    </citation>
    <scope>NUCLEOTIDE SEQUENCE [LARGE SCALE GENOMIC DNA]</scope>
</reference>
<sequence length="118" mass="13292">MDDNLYKEIILDRYKNPQNFGEIEDVKQAEQANYLCGDKLKIYIKTDKDGVIEEAKFMGGGCAISMAAVDLLLDEIVGKKLSQVKKMKGEEIEKMLGMDLTPARKKCAYLGLEVIKKI</sequence>
<dbReference type="AlphaFoldDB" id="A0A0G0JNP5"/>
<evidence type="ECO:0000259" key="1">
    <source>
        <dbReference type="Pfam" id="PF01592"/>
    </source>
</evidence>
<organism evidence="2 3">
    <name type="scientific">Candidatus Shapirobacteria bacterium GW2011_GWE2_38_30</name>
    <dbReference type="NCBI Taxonomy" id="1618490"/>
    <lineage>
        <taxon>Bacteria</taxon>
        <taxon>Candidatus Shapironibacteriota</taxon>
    </lineage>
</organism>
<dbReference type="STRING" id="1618490.US90_C0018G0017"/>
<dbReference type="EMBL" id="LBUT01000018">
    <property type="protein sequence ID" value="KKQ69173.1"/>
    <property type="molecule type" value="Genomic_DNA"/>
</dbReference>
<dbReference type="SUPFAM" id="SSF82649">
    <property type="entry name" value="SufE/NifU"/>
    <property type="match status" value="1"/>
</dbReference>
<dbReference type="GO" id="GO:0051536">
    <property type="term" value="F:iron-sulfur cluster binding"/>
    <property type="evidence" value="ECO:0007669"/>
    <property type="project" value="InterPro"/>
</dbReference>
<proteinExistence type="predicted"/>
<dbReference type="GO" id="GO:0016226">
    <property type="term" value="P:iron-sulfur cluster assembly"/>
    <property type="evidence" value="ECO:0007669"/>
    <property type="project" value="InterPro"/>
</dbReference>
<dbReference type="PANTHER" id="PTHR10093">
    <property type="entry name" value="IRON-SULFUR CLUSTER ASSEMBLY ENZYME NIFU HOMOLOG"/>
    <property type="match status" value="1"/>
</dbReference>
<evidence type="ECO:0000313" key="3">
    <source>
        <dbReference type="Proteomes" id="UP000034406"/>
    </source>
</evidence>
<dbReference type="Pfam" id="PF01592">
    <property type="entry name" value="NifU_N"/>
    <property type="match status" value="1"/>
</dbReference>
<dbReference type="Proteomes" id="UP000034406">
    <property type="component" value="Unassembled WGS sequence"/>
</dbReference>
<comment type="caution">
    <text evidence="2">The sequence shown here is derived from an EMBL/GenBank/DDBJ whole genome shotgun (WGS) entry which is preliminary data.</text>
</comment>
<dbReference type="InterPro" id="IPR002871">
    <property type="entry name" value="NIF_FeS_clus_asmbl_NifU_N"/>
</dbReference>
<evidence type="ECO:0000313" key="2">
    <source>
        <dbReference type="EMBL" id="KKQ69173.1"/>
    </source>
</evidence>
<name>A0A0G0JNP5_9BACT</name>